<gene>
    <name evidence="3" type="ORF">NGAL_HAMBI1145_49200</name>
</gene>
<protein>
    <recommendedName>
        <fullName evidence="5">DUF930 domain-containing protein</fullName>
    </recommendedName>
</protein>
<proteinExistence type="predicted"/>
<keyword evidence="2" id="KW-0472">Membrane</keyword>
<dbReference type="Pfam" id="PF06059">
    <property type="entry name" value="DUF930"/>
    <property type="match status" value="1"/>
</dbReference>
<keyword evidence="2" id="KW-0812">Transmembrane</keyword>
<feature type="compositionally biased region" description="Basic and acidic residues" evidence="1">
    <location>
        <begin position="57"/>
        <end position="96"/>
    </location>
</feature>
<dbReference type="InterPro" id="IPR009273">
    <property type="entry name" value="DUF930"/>
</dbReference>
<dbReference type="EMBL" id="CCRH01000016">
    <property type="protein sequence ID" value="CDZ39516.1"/>
    <property type="molecule type" value="Genomic_DNA"/>
</dbReference>
<sequence>MTDLSGKPRGDIRWGIPASILVHVVFAAALFFHLPVDQSEPQKEETVQVEIVPTPEEPEKPKPEEKKAEEKKPEEAKPEEKKPQEPAKQEEAKKVEPPPPPPEPPKQEEAKKAEPPPPPPPAPEEKPAEPPPAEEAKKQPLPVLRPVFEFGEKDAGPKKSLTGNASKETTNPPAESKANAESVEPVKQAEEAPAVVEAPPANPVPDDIQLPEVGIAAANGLQNGPIAGTSPDATKTEIVTAPPIASPKSDPSKTPPSGKPVELTEAKTLFSQSATGDAIATIAMGNVPRGVRAGQLCATELREQLRHSPQSYRPEMLPAYRLPSGTVLEVRRGAFRANAQWYDLSFRCEVDDDATKIVSFAFDIGAPVPQSEWRKRGFPEL</sequence>
<name>A0A0T7FWY6_NEOGA</name>
<organism evidence="3 4">
    <name type="scientific">Neorhizobium galegae bv. officinalis</name>
    <dbReference type="NCBI Taxonomy" id="323656"/>
    <lineage>
        <taxon>Bacteria</taxon>
        <taxon>Pseudomonadati</taxon>
        <taxon>Pseudomonadota</taxon>
        <taxon>Alphaproteobacteria</taxon>
        <taxon>Hyphomicrobiales</taxon>
        <taxon>Rhizobiaceae</taxon>
        <taxon>Rhizobium/Agrobacterium group</taxon>
        <taxon>Neorhizobium</taxon>
    </lineage>
</organism>
<dbReference type="RefSeq" id="WP_046668757.1">
    <property type="nucleotide sequence ID" value="NZ_CCRH01000016.1"/>
</dbReference>
<evidence type="ECO:0000256" key="1">
    <source>
        <dbReference type="SAM" id="MobiDB-lite"/>
    </source>
</evidence>
<dbReference type="OrthoDB" id="9804158at2"/>
<feature type="transmembrane region" description="Helical" evidence="2">
    <location>
        <begin position="12"/>
        <end position="34"/>
    </location>
</feature>
<accession>A0A0T7FWY6</accession>
<evidence type="ECO:0000256" key="2">
    <source>
        <dbReference type="SAM" id="Phobius"/>
    </source>
</evidence>
<dbReference type="Proteomes" id="UP000046176">
    <property type="component" value="Unassembled WGS sequence"/>
</dbReference>
<dbReference type="AlphaFoldDB" id="A0A0T7FWY6"/>
<feature type="compositionally biased region" description="Low complexity" evidence="1">
    <location>
        <begin position="183"/>
        <end position="199"/>
    </location>
</feature>
<evidence type="ECO:0000313" key="4">
    <source>
        <dbReference type="Proteomes" id="UP000046176"/>
    </source>
</evidence>
<feature type="compositionally biased region" description="Polar residues" evidence="1">
    <location>
        <begin position="161"/>
        <end position="173"/>
    </location>
</feature>
<feature type="region of interest" description="Disordered" evidence="1">
    <location>
        <begin position="241"/>
        <end position="260"/>
    </location>
</feature>
<evidence type="ECO:0000313" key="3">
    <source>
        <dbReference type="EMBL" id="CDZ39516.1"/>
    </source>
</evidence>
<reference evidence="3 4" key="1">
    <citation type="submission" date="2014-08" db="EMBL/GenBank/DDBJ databases">
        <authorList>
            <person name="Chen Y.-H."/>
        </authorList>
    </citation>
    <scope>NUCLEOTIDE SEQUENCE [LARGE SCALE GENOMIC DNA]</scope>
</reference>
<keyword evidence="2" id="KW-1133">Transmembrane helix</keyword>
<feature type="region of interest" description="Disordered" evidence="1">
    <location>
        <begin position="37"/>
        <end position="208"/>
    </location>
</feature>
<feature type="compositionally biased region" description="Basic and acidic residues" evidence="1">
    <location>
        <begin position="105"/>
        <end position="114"/>
    </location>
</feature>
<evidence type="ECO:0008006" key="5">
    <source>
        <dbReference type="Google" id="ProtNLM"/>
    </source>
</evidence>
<feature type="compositionally biased region" description="Basic and acidic residues" evidence="1">
    <location>
        <begin position="123"/>
        <end position="138"/>
    </location>
</feature>